<gene>
    <name evidence="1" type="ORF">L596_008980</name>
</gene>
<dbReference type="Proteomes" id="UP000298663">
    <property type="component" value="Unassembled WGS sequence"/>
</dbReference>
<organism evidence="1 2">
    <name type="scientific">Steinernema carpocapsae</name>
    <name type="common">Entomopathogenic nematode</name>
    <dbReference type="NCBI Taxonomy" id="34508"/>
    <lineage>
        <taxon>Eukaryota</taxon>
        <taxon>Metazoa</taxon>
        <taxon>Ecdysozoa</taxon>
        <taxon>Nematoda</taxon>
        <taxon>Chromadorea</taxon>
        <taxon>Rhabditida</taxon>
        <taxon>Tylenchina</taxon>
        <taxon>Panagrolaimomorpha</taxon>
        <taxon>Strongyloidoidea</taxon>
        <taxon>Steinernematidae</taxon>
        <taxon>Steinernema</taxon>
    </lineage>
</organism>
<reference evidence="1 2" key="2">
    <citation type="journal article" date="2019" name="G3 (Bethesda)">
        <title>Hybrid Assembly of the Genome of the Entomopathogenic Nematode Steinernema carpocapsae Identifies the X-Chromosome.</title>
        <authorList>
            <person name="Serra L."/>
            <person name="Macchietto M."/>
            <person name="Macias-Munoz A."/>
            <person name="McGill C.J."/>
            <person name="Rodriguez I.M."/>
            <person name="Rodriguez B."/>
            <person name="Murad R."/>
            <person name="Mortazavi A."/>
        </authorList>
    </citation>
    <scope>NUCLEOTIDE SEQUENCE [LARGE SCALE GENOMIC DNA]</scope>
    <source>
        <strain evidence="1 2">ALL</strain>
    </source>
</reference>
<reference evidence="1 2" key="1">
    <citation type="journal article" date="2015" name="Genome Biol.">
        <title>Comparative genomics of Steinernema reveals deeply conserved gene regulatory networks.</title>
        <authorList>
            <person name="Dillman A.R."/>
            <person name="Macchietto M."/>
            <person name="Porter C.F."/>
            <person name="Rogers A."/>
            <person name="Williams B."/>
            <person name="Antoshechkin I."/>
            <person name="Lee M.M."/>
            <person name="Goodwin Z."/>
            <person name="Lu X."/>
            <person name="Lewis E.E."/>
            <person name="Goodrich-Blair H."/>
            <person name="Stock S.P."/>
            <person name="Adams B.J."/>
            <person name="Sternberg P.W."/>
            <person name="Mortazavi A."/>
        </authorList>
    </citation>
    <scope>NUCLEOTIDE SEQUENCE [LARGE SCALE GENOMIC DNA]</scope>
    <source>
        <strain evidence="1 2">ALL</strain>
    </source>
</reference>
<sequence length="101" mass="12090">MSLRYQNIYKLVASITFGKTLKMSVFDSIFRLKAVKTTLKNKEWNDSVDRGEKRNLRFTNILWQTERLTQETKISQDRQGLTRQPFIKKLFIKYTNIDKLL</sequence>
<dbReference type="EMBL" id="AZBU02000002">
    <property type="protein sequence ID" value="TKR94725.1"/>
    <property type="molecule type" value="Genomic_DNA"/>
</dbReference>
<name>A0A4V6A6F9_STECR</name>
<dbReference type="AlphaFoldDB" id="A0A4V6A6F9"/>
<evidence type="ECO:0000313" key="1">
    <source>
        <dbReference type="EMBL" id="TKR94725.1"/>
    </source>
</evidence>
<keyword evidence="2" id="KW-1185">Reference proteome</keyword>
<accession>A0A4V6A6F9</accession>
<evidence type="ECO:0000313" key="2">
    <source>
        <dbReference type="Proteomes" id="UP000298663"/>
    </source>
</evidence>
<comment type="caution">
    <text evidence="1">The sequence shown here is derived from an EMBL/GenBank/DDBJ whole genome shotgun (WGS) entry which is preliminary data.</text>
</comment>
<protein>
    <submittedName>
        <fullName evidence="1">Uncharacterized protein</fullName>
    </submittedName>
</protein>
<proteinExistence type="predicted"/>